<feature type="region of interest" description="Disordered" evidence="1">
    <location>
        <begin position="41"/>
        <end position="63"/>
    </location>
</feature>
<dbReference type="EMBL" id="CP069105">
    <property type="protein sequence ID" value="QSS55660.1"/>
    <property type="molecule type" value="Genomic_DNA"/>
</dbReference>
<dbReference type="Proteomes" id="UP000663419">
    <property type="component" value="Chromosome 4"/>
</dbReference>
<name>A0A8A1LQM9_AJEC8</name>
<evidence type="ECO:0000313" key="3">
    <source>
        <dbReference type="Proteomes" id="UP000663419"/>
    </source>
</evidence>
<reference evidence="2" key="1">
    <citation type="submission" date="2021-01" db="EMBL/GenBank/DDBJ databases">
        <title>Chromosome-level genome assembly of a human fungal pathogen reveals clustering of transcriptionally co-regulated genes.</title>
        <authorList>
            <person name="Voorhies M."/>
            <person name="Cohen S."/>
            <person name="Shea T.P."/>
            <person name="Petrus S."/>
            <person name="Munoz J.F."/>
            <person name="Poplawski S."/>
            <person name="Goldman W.E."/>
            <person name="Michael T."/>
            <person name="Cuomo C.A."/>
            <person name="Sil A."/>
            <person name="Beyhan S."/>
        </authorList>
    </citation>
    <scope>NUCLEOTIDE SEQUENCE</scope>
    <source>
        <strain evidence="2">H88</strain>
    </source>
</reference>
<dbReference type="VEuPathDB" id="FungiDB:I7I53_03604"/>
<proteinExistence type="predicted"/>
<dbReference type="AlphaFoldDB" id="A0A8A1LQM9"/>
<sequence length="63" mass="6985">MDNSFRLGWCRSRIERTSKSLLVKPKHALLSFLGAITCPSEAQQQQQAPPRSLPLHAKLSPSA</sequence>
<accession>A0A8A1LQM9</accession>
<gene>
    <name evidence="2" type="ORF">I7I53_03604</name>
</gene>
<evidence type="ECO:0000256" key="1">
    <source>
        <dbReference type="SAM" id="MobiDB-lite"/>
    </source>
</evidence>
<organism evidence="2 3">
    <name type="scientific">Ajellomyces capsulatus (strain H88)</name>
    <name type="common">Darling's disease fungus</name>
    <name type="synonym">Histoplasma capsulatum</name>
    <dbReference type="NCBI Taxonomy" id="544711"/>
    <lineage>
        <taxon>Eukaryota</taxon>
        <taxon>Fungi</taxon>
        <taxon>Dikarya</taxon>
        <taxon>Ascomycota</taxon>
        <taxon>Pezizomycotina</taxon>
        <taxon>Eurotiomycetes</taxon>
        <taxon>Eurotiomycetidae</taxon>
        <taxon>Onygenales</taxon>
        <taxon>Ajellomycetaceae</taxon>
        <taxon>Histoplasma</taxon>
    </lineage>
</organism>
<evidence type="ECO:0000313" key="2">
    <source>
        <dbReference type="EMBL" id="QSS55660.1"/>
    </source>
</evidence>
<protein>
    <submittedName>
        <fullName evidence="2">Uncharacterized protein</fullName>
    </submittedName>
</protein>